<evidence type="ECO:0000313" key="3">
    <source>
        <dbReference type="Proteomes" id="UP000197007"/>
    </source>
</evidence>
<evidence type="ECO:0008006" key="4">
    <source>
        <dbReference type="Google" id="ProtNLM"/>
    </source>
</evidence>
<dbReference type="KEGG" id="capn:CBG49_02225"/>
<keyword evidence="1" id="KW-0732">Signal</keyword>
<feature type="chain" id="PRO_5013323436" description="Sugar-binding protein" evidence="1">
    <location>
        <begin position="19"/>
        <end position="244"/>
    </location>
</feature>
<dbReference type="AlphaFoldDB" id="A0A1Z4BL67"/>
<keyword evidence="3" id="KW-1185">Reference proteome</keyword>
<name>A0A1Z4BL67_9FLAO</name>
<accession>A0A1Z4BL67</accession>
<protein>
    <recommendedName>
        <fullName evidence="4">Sugar-binding protein</fullName>
    </recommendedName>
</protein>
<feature type="signal peptide" evidence="1">
    <location>
        <begin position="1"/>
        <end position="18"/>
    </location>
</feature>
<evidence type="ECO:0000256" key="1">
    <source>
        <dbReference type="SAM" id="SignalP"/>
    </source>
</evidence>
<sequence length="244" mass="28383">MKLLLLMIVSLCFFSVKAQNFRLITDVQQHQLNGKVKNVKEIIEYEAPFFSAIDTVFYSFSKDGFITKSETRTLQGEPINEAFKTIFERQGAVATTIVYNQEGKEIDGNVVKLNKKGFPIEMEMRLNDTEKVKFYYRYDPKDYKTTLVSDDKIINVKQLITYNKEGFLITKEVFKDDDPLPITKNVYTYNSRGFATTVLSQNADKKETKITYEYQYDTHGSAIEIKKYENGKLKSTAKRTIEYY</sequence>
<reference evidence="3" key="1">
    <citation type="submission" date="2017-06" db="EMBL/GenBank/DDBJ databases">
        <title>Complete genome sequence of Capnocytophaga sp. KCOM 1579 (=ChDC OS43) isolated from a human refractory periapical abscess lesion.</title>
        <authorList>
            <person name="Kook J.-K."/>
            <person name="Park S.-N."/>
            <person name="Lim Y.K."/>
            <person name="Roh H."/>
        </authorList>
    </citation>
    <scope>NUCLEOTIDE SEQUENCE [LARGE SCALE GENOMIC DNA]</scope>
    <source>
        <strain evidence="3">ChDC OS43</strain>
    </source>
</reference>
<dbReference type="EMBL" id="CP022022">
    <property type="protein sequence ID" value="ASF42000.1"/>
    <property type="molecule type" value="Genomic_DNA"/>
</dbReference>
<proteinExistence type="predicted"/>
<dbReference type="Proteomes" id="UP000197007">
    <property type="component" value="Chromosome"/>
</dbReference>
<evidence type="ECO:0000313" key="2">
    <source>
        <dbReference type="EMBL" id="ASF42000.1"/>
    </source>
</evidence>
<organism evidence="2 3">
    <name type="scientific">Capnocytophaga endodontalis</name>
    <dbReference type="NCBI Taxonomy" id="2708117"/>
    <lineage>
        <taxon>Bacteria</taxon>
        <taxon>Pseudomonadati</taxon>
        <taxon>Bacteroidota</taxon>
        <taxon>Flavobacteriia</taxon>
        <taxon>Flavobacteriales</taxon>
        <taxon>Flavobacteriaceae</taxon>
        <taxon>Capnocytophaga</taxon>
    </lineage>
</organism>
<gene>
    <name evidence="2" type="ORF">CBG49_02225</name>
</gene>